<dbReference type="InterPro" id="IPR000719">
    <property type="entry name" value="Prot_kinase_dom"/>
</dbReference>
<evidence type="ECO:0000256" key="5">
    <source>
        <dbReference type="SAM" id="Phobius"/>
    </source>
</evidence>
<dbReference type="PANTHER" id="PTHR45832">
    <property type="entry name" value="SERINE/THREONINE-PROTEIN KINASE SAMKA-RELATED-RELATED"/>
    <property type="match status" value="1"/>
</dbReference>
<dbReference type="AlphaFoldDB" id="A0A4Y4DU28"/>
<comment type="caution">
    <text evidence="7">The sequence shown here is derived from an EMBL/GenBank/DDBJ whole genome shotgun (WGS) entry which is preliminary data.</text>
</comment>
<proteinExistence type="inferred from homology"/>
<keyword evidence="5" id="KW-1133">Transmembrane helix</keyword>
<evidence type="ECO:0000256" key="3">
    <source>
        <dbReference type="ARBA" id="ARBA00022840"/>
    </source>
</evidence>
<keyword evidence="5" id="KW-0472">Membrane</keyword>
<organism evidence="7 8">
    <name type="scientific">Glutamicibacter uratoxydans</name>
    <name type="common">Arthrobacter uratoxydans</name>
    <dbReference type="NCBI Taxonomy" id="43667"/>
    <lineage>
        <taxon>Bacteria</taxon>
        <taxon>Bacillati</taxon>
        <taxon>Actinomycetota</taxon>
        <taxon>Actinomycetes</taxon>
        <taxon>Micrococcales</taxon>
        <taxon>Micrococcaceae</taxon>
        <taxon>Glutamicibacter</taxon>
    </lineage>
</organism>
<name>A0A4Y4DU28_GLUUR</name>
<evidence type="ECO:0000256" key="2">
    <source>
        <dbReference type="ARBA" id="ARBA00022741"/>
    </source>
</evidence>
<evidence type="ECO:0000313" key="7">
    <source>
        <dbReference type="EMBL" id="GED07394.1"/>
    </source>
</evidence>
<dbReference type="RefSeq" id="WP_170184227.1">
    <property type="nucleotide sequence ID" value="NZ_BAAAJL010000005.1"/>
</dbReference>
<evidence type="ECO:0000256" key="4">
    <source>
        <dbReference type="SAM" id="MobiDB-lite"/>
    </source>
</evidence>
<feature type="domain" description="Protein kinase" evidence="6">
    <location>
        <begin position="9"/>
        <end position="259"/>
    </location>
</feature>
<dbReference type="PROSITE" id="PS50011">
    <property type="entry name" value="PROTEIN_KINASE_DOM"/>
    <property type="match status" value="1"/>
</dbReference>
<dbReference type="InterPro" id="IPR011009">
    <property type="entry name" value="Kinase-like_dom_sf"/>
</dbReference>
<dbReference type="Proteomes" id="UP000316612">
    <property type="component" value="Unassembled WGS sequence"/>
</dbReference>
<dbReference type="SMART" id="SM00220">
    <property type="entry name" value="S_TKc"/>
    <property type="match status" value="1"/>
</dbReference>
<keyword evidence="8" id="KW-1185">Reference proteome</keyword>
<evidence type="ECO:0000256" key="1">
    <source>
        <dbReference type="ARBA" id="ARBA00008874"/>
    </source>
</evidence>
<dbReference type="GO" id="GO:0004672">
    <property type="term" value="F:protein kinase activity"/>
    <property type="evidence" value="ECO:0007669"/>
    <property type="project" value="InterPro"/>
</dbReference>
<dbReference type="Pfam" id="PF00069">
    <property type="entry name" value="Pkinase"/>
    <property type="match status" value="1"/>
</dbReference>
<reference evidence="7 8" key="1">
    <citation type="submission" date="2019-06" db="EMBL/GenBank/DDBJ databases">
        <title>Whole genome shotgun sequence of Glutamicibacter uratoxydans NBRC 15515.</title>
        <authorList>
            <person name="Hosoyama A."/>
            <person name="Uohara A."/>
            <person name="Ohji S."/>
            <person name="Ichikawa N."/>
        </authorList>
    </citation>
    <scope>NUCLEOTIDE SEQUENCE [LARGE SCALE GENOMIC DNA]</scope>
    <source>
        <strain evidence="7 8">NBRC 15515</strain>
    </source>
</reference>
<dbReference type="PANTHER" id="PTHR45832:SF22">
    <property type="entry name" value="SERINE_THREONINE-PROTEIN KINASE SAMKA-RELATED"/>
    <property type="match status" value="1"/>
</dbReference>
<accession>A0A4Y4DU28</accession>
<gene>
    <name evidence="7" type="ORF">AUR04nite_29260</name>
</gene>
<dbReference type="SUPFAM" id="SSF56112">
    <property type="entry name" value="Protein kinase-like (PK-like)"/>
    <property type="match status" value="1"/>
</dbReference>
<dbReference type="CDD" id="cd14014">
    <property type="entry name" value="STKc_PknB_like"/>
    <property type="match status" value="1"/>
</dbReference>
<dbReference type="EMBL" id="BJNY01000019">
    <property type="protein sequence ID" value="GED07394.1"/>
    <property type="molecule type" value="Genomic_DNA"/>
</dbReference>
<keyword evidence="5" id="KW-0812">Transmembrane</keyword>
<comment type="similarity">
    <text evidence="1">Belongs to the protein kinase superfamily. STE Ser/Thr protein kinase family. STE20 subfamily.</text>
</comment>
<dbReference type="InterPro" id="IPR051931">
    <property type="entry name" value="PAK3-like"/>
</dbReference>
<keyword evidence="2" id="KW-0547">Nucleotide-binding</keyword>
<feature type="compositionally biased region" description="Low complexity" evidence="4">
    <location>
        <begin position="319"/>
        <end position="355"/>
    </location>
</feature>
<dbReference type="GO" id="GO:0005524">
    <property type="term" value="F:ATP binding"/>
    <property type="evidence" value="ECO:0007669"/>
    <property type="project" value="UniProtKB-KW"/>
</dbReference>
<sequence length="402" mass="41816">MAEVVAGRFELIEHIAQGGSGSVWLARDLRSGQLCAAKVMRQSYSGELLRFVREQGVKFDHEHLLTPYGWAAVDDQVVIASQLMRGGNLHTAMADYGAFSEELAAQILVQLLDGLAHVHASGWVHRDVKAANVLLEPTGAGVPHVRLADFGIAAHKDAARLTELGMTVGTEGYLAPELKLGAEPHPAGDLYALGVLGTRMLGGPGSGAVGRVIAALLDEDPTVRVRMAAQAPALLEGLLNADGYLVASGEEFEVFNHFEPEEAESTRKVVQAVPETIAPAVAPAKAMHVMPWVAAGVAVLLGVLALWLVFGQPAAEPAPAAPSASVAASPTRSGSSTPASPSPAKSSESSVSPSPLDVGISSNASAGEKCTQLEEGLLVTGAQHAKLVCEREGAGYQWHPAP</sequence>
<keyword evidence="3" id="KW-0067">ATP-binding</keyword>
<protein>
    <recommendedName>
        <fullName evidence="6">Protein kinase domain-containing protein</fullName>
    </recommendedName>
</protein>
<dbReference type="Gene3D" id="1.10.510.10">
    <property type="entry name" value="Transferase(Phosphotransferase) domain 1"/>
    <property type="match status" value="1"/>
</dbReference>
<feature type="region of interest" description="Disordered" evidence="4">
    <location>
        <begin position="319"/>
        <end position="363"/>
    </location>
</feature>
<evidence type="ECO:0000259" key="6">
    <source>
        <dbReference type="PROSITE" id="PS50011"/>
    </source>
</evidence>
<evidence type="ECO:0000313" key="8">
    <source>
        <dbReference type="Proteomes" id="UP000316612"/>
    </source>
</evidence>
<feature type="transmembrane region" description="Helical" evidence="5">
    <location>
        <begin position="289"/>
        <end position="310"/>
    </location>
</feature>